<proteinExistence type="inferred from homology"/>
<accession>A0AAD3CMQ5</accession>
<feature type="region of interest" description="Disordered" evidence="7">
    <location>
        <begin position="771"/>
        <end position="798"/>
    </location>
</feature>
<evidence type="ECO:0000313" key="9">
    <source>
        <dbReference type="EMBL" id="GFH47766.1"/>
    </source>
</evidence>
<feature type="signal peptide" evidence="8">
    <location>
        <begin position="1"/>
        <end position="16"/>
    </location>
</feature>
<comment type="similarity">
    <text evidence="1">Belongs to the plasmodium circumsporozoite protein family.</text>
</comment>
<evidence type="ECO:0000256" key="2">
    <source>
        <dbReference type="ARBA" id="ARBA00021911"/>
    </source>
</evidence>
<comment type="function">
    <text evidence="6">Essential sporozoite protein. In the mosquito vector, required for sporozoite development in the oocyst, migration through the vector hemolymph and entry into the vector salivary glands. In the vertebrate host, required for sporozoite migration through the host dermis and infection of host hepatocytes. Binds to highly sulfated heparan sulfate proteoglycans (HSPGs) on the surface of host hepatocytes.</text>
</comment>
<sequence>MCLLYLLLLNGSYGSSDRYLGSKEQRNESVADTSTHPICTHITSLLGQPIRRNEIHQMCQEEMDGRVIHEICQEACDEFVVDSRFLQFAKEDLPEFEFTIFNHEKETLLEIKQDHHVKSQPTKSFTEATTKSLTSEEAIATDERDCTDDTSFKFLLDNGQDDKMVNCAWLTENTSKADIRMKRYCKRGHVAGACLSSCGNCDCADDPLYIFPLAFSGMPVDCSWLEDKPSAMASRRSKYCLKDDARSATNGVGSKCIRSCGFCSGGTASPTTSASPSVSLAPTMPTTAPTFSCQDDDSFKFTIKSGKRKTCEWLSVKQKRRDKWCHKGDIAGACIKTCSNCECHDQSDYSFKAKNGFSRKCSWLQNKGRRNRYCYQGDAELGIASDIGSACMHSCKFCSRVTHAPSQMPTPVISEIPSNLPSISMSPTASSFPSISPSSHPSATSSMKATASITAEGVCKSSESLETAMINAIIETTPYTNTGGFEFSASIVDTISNCAAINVRSRNLQTSSIEYIIDFEIQTSIASNLPTEAQVIASLESNEGNIENEVEVNAGVVLTIADVELIEQPTSAPSSSSFPSSLPSIGPTATALPSNLPSMLPSMEPSSCVDNPSWAITLSNGVIVDCTNIGETGNWCTSSTYGGQIVNGLTASQACCVCGGSILFSNAPSVMSESPSISTSPSTLPSLSLSPSGQPSQSPSECADNPIWSIEIEVDDVMTTINCGNIGSNAAFCEASNVGRVVVNGFTAEDACCVCGATHFVSDYPSSIPSSLPSTSPSDFPSSIPSFEPSQLPSSSPSMIPSMIPSQSPSECVDKPSWTVNDNTGDFVCSDFTETWQCNWITANDDDGDSANDACCFCGGGSHK</sequence>
<feature type="region of interest" description="Disordered" evidence="7">
    <location>
        <begin position="674"/>
        <end position="702"/>
    </location>
</feature>
<organism evidence="9 10">
    <name type="scientific">Chaetoceros tenuissimus</name>
    <dbReference type="NCBI Taxonomy" id="426638"/>
    <lineage>
        <taxon>Eukaryota</taxon>
        <taxon>Sar</taxon>
        <taxon>Stramenopiles</taxon>
        <taxon>Ochrophyta</taxon>
        <taxon>Bacillariophyta</taxon>
        <taxon>Coscinodiscophyceae</taxon>
        <taxon>Chaetocerotophycidae</taxon>
        <taxon>Chaetocerotales</taxon>
        <taxon>Chaetocerotaceae</taxon>
        <taxon>Chaetoceros</taxon>
    </lineage>
</organism>
<evidence type="ECO:0000256" key="8">
    <source>
        <dbReference type="SAM" id="SignalP"/>
    </source>
</evidence>
<dbReference type="EMBL" id="BLLK01000023">
    <property type="protein sequence ID" value="GFH47766.1"/>
    <property type="molecule type" value="Genomic_DNA"/>
</dbReference>
<dbReference type="AlphaFoldDB" id="A0AAD3CMQ5"/>
<name>A0AAD3CMQ5_9STRA</name>
<evidence type="ECO:0000256" key="5">
    <source>
        <dbReference type="ARBA" id="ARBA00033726"/>
    </source>
</evidence>
<reference evidence="9 10" key="1">
    <citation type="journal article" date="2021" name="Sci. Rep.">
        <title>The genome of the diatom Chaetoceros tenuissimus carries an ancient integrated fragment of an extant virus.</title>
        <authorList>
            <person name="Hongo Y."/>
            <person name="Kimura K."/>
            <person name="Takaki Y."/>
            <person name="Yoshida Y."/>
            <person name="Baba S."/>
            <person name="Kobayashi G."/>
            <person name="Nagasaki K."/>
            <person name="Hano T."/>
            <person name="Tomaru Y."/>
        </authorList>
    </citation>
    <scope>NUCLEOTIDE SEQUENCE [LARGE SCALE GENOMIC DNA]</scope>
    <source>
        <strain evidence="9 10">NIES-3715</strain>
    </source>
</reference>
<evidence type="ECO:0000256" key="1">
    <source>
        <dbReference type="ARBA" id="ARBA00006241"/>
    </source>
</evidence>
<evidence type="ECO:0000313" key="10">
    <source>
        <dbReference type="Proteomes" id="UP001054902"/>
    </source>
</evidence>
<keyword evidence="10" id="KW-1185">Reference proteome</keyword>
<feature type="compositionally biased region" description="Low complexity" evidence="7">
    <location>
        <begin position="674"/>
        <end position="700"/>
    </location>
</feature>
<dbReference type="Proteomes" id="UP001054902">
    <property type="component" value="Unassembled WGS sequence"/>
</dbReference>
<evidence type="ECO:0000256" key="4">
    <source>
        <dbReference type="ARBA" id="ARBA00022737"/>
    </source>
</evidence>
<evidence type="ECO:0000256" key="3">
    <source>
        <dbReference type="ARBA" id="ARBA00022522"/>
    </source>
</evidence>
<dbReference type="PANTHER" id="PTHR44826:SF3">
    <property type="entry name" value="SPORE COAT PROTEIN SP85"/>
    <property type="match status" value="1"/>
</dbReference>
<evidence type="ECO:0000256" key="7">
    <source>
        <dbReference type="SAM" id="MobiDB-lite"/>
    </source>
</evidence>
<gene>
    <name evidence="9" type="ORF">CTEN210_04241</name>
</gene>
<keyword evidence="4" id="KW-0677">Repeat</keyword>
<keyword evidence="3" id="KW-0748">Sporozoite</keyword>
<keyword evidence="8" id="KW-0732">Signal</keyword>
<evidence type="ECO:0000256" key="6">
    <source>
        <dbReference type="ARBA" id="ARBA00045806"/>
    </source>
</evidence>
<comment type="caution">
    <text evidence="9">The sequence shown here is derived from an EMBL/GenBank/DDBJ whole genome shotgun (WGS) entry which is preliminary data.</text>
</comment>
<comment type="function">
    <text evidence="5">In the vertebrate host, binds to highly sulfated heparan sulfate proteoglycans (HSPGs) on the surface of host hepatocytes and is required for sporozoite invasion of the host hepatocytes.</text>
</comment>
<dbReference type="PANTHER" id="PTHR44826">
    <property type="entry name" value="SPORE COAT PROTEIN SP85"/>
    <property type="match status" value="1"/>
</dbReference>
<protein>
    <recommendedName>
        <fullName evidence="2">Circumsporozoite protein</fullName>
    </recommendedName>
</protein>
<feature type="chain" id="PRO_5042252215" description="Circumsporozoite protein" evidence="8">
    <location>
        <begin position="17"/>
        <end position="864"/>
    </location>
</feature>
<dbReference type="InterPro" id="IPR051860">
    <property type="entry name" value="Plasmodium_CSP_Invasion"/>
</dbReference>